<keyword evidence="1" id="KW-0732">Signal</keyword>
<feature type="chain" id="PRO_5040894762" description="IgE-binding protein" evidence="1">
    <location>
        <begin position="16"/>
        <end position="203"/>
    </location>
</feature>
<keyword evidence="3" id="KW-1185">Reference proteome</keyword>
<evidence type="ECO:0000313" key="3">
    <source>
        <dbReference type="Proteomes" id="UP001149079"/>
    </source>
</evidence>
<dbReference type="PANTHER" id="PTHR42047">
    <property type="entry name" value="PROTEIN, PUTATIVE (AFU_ORTHOLOGUE AFUA_6G03560)-RELATED"/>
    <property type="match status" value="1"/>
</dbReference>
<dbReference type="EMBL" id="JAPQKL010000003">
    <property type="protein sequence ID" value="KAJ5139405.1"/>
    <property type="molecule type" value="Genomic_DNA"/>
</dbReference>
<evidence type="ECO:0008006" key="4">
    <source>
        <dbReference type="Google" id="ProtNLM"/>
    </source>
</evidence>
<organism evidence="2 3">
    <name type="scientific">Penicillium bovifimosum</name>
    <dbReference type="NCBI Taxonomy" id="126998"/>
    <lineage>
        <taxon>Eukaryota</taxon>
        <taxon>Fungi</taxon>
        <taxon>Dikarya</taxon>
        <taxon>Ascomycota</taxon>
        <taxon>Pezizomycotina</taxon>
        <taxon>Eurotiomycetes</taxon>
        <taxon>Eurotiomycetidae</taxon>
        <taxon>Eurotiales</taxon>
        <taxon>Aspergillaceae</taxon>
        <taxon>Penicillium</taxon>
    </lineage>
</organism>
<dbReference type="GeneID" id="81404167"/>
<evidence type="ECO:0000313" key="2">
    <source>
        <dbReference type="EMBL" id="KAJ5139405.1"/>
    </source>
</evidence>
<dbReference type="InterPro" id="IPR052820">
    <property type="entry name" value="PhiA_domain"/>
</dbReference>
<gene>
    <name evidence="2" type="ORF">N7515_004253</name>
</gene>
<dbReference type="OrthoDB" id="5430620at2759"/>
<reference evidence="2" key="2">
    <citation type="journal article" date="2023" name="IMA Fungus">
        <title>Comparative genomic study of the Penicillium genus elucidates a diverse pangenome and 15 lateral gene transfer events.</title>
        <authorList>
            <person name="Petersen C."/>
            <person name="Sorensen T."/>
            <person name="Nielsen M.R."/>
            <person name="Sondergaard T.E."/>
            <person name="Sorensen J.L."/>
            <person name="Fitzpatrick D.A."/>
            <person name="Frisvad J.C."/>
            <person name="Nielsen K.L."/>
        </authorList>
    </citation>
    <scope>NUCLEOTIDE SEQUENCE</scope>
    <source>
        <strain evidence="2">IBT 22155</strain>
    </source>
</reference>
<comment type="caution">
    <text evidence="2">The sequence shown here is derived from an EMBL/GenBank/DDBJ whole genome shotgun (WGS) entry which is preliminary data.</text>
</comment>
<proteinExistence type="predicted"/>
<dbReference type="AlphaFoldDB" id="A0A9W9H670"/>
<feature type="signal peptide" evidence="1">
    <location>
        <begin position="1"/>
        <end position="15"/>
    </location>
</feature>
<name>A0A9W9H670_9EURO</name>
<dbReference type="Proteomes" id="UP001149079">
    <property type="component" value="Unassembled WGS sequence"/>
</dbReference>
<evidence type="ECO:0000256" key="1">
    <source>
        <dbReference type="SAM" id="SignalP"/>
    </source>
</evidence>
<sequence>MKFSALLAIAPLVAALPGSHSKNSDAPFSVISARSASPIHLLPLNAAGSYFWLGGNAHSYSPVPGVPETNQTVIAGGHFLDVKVPGGQAIYVDPKGALRFTTPHSAYEPAGASDGPFAYKPGASFGHWSYSGQGASGFMACPTTNGTSGYRRSRRGAAAAPKWQVYAALQNATVPSGKVNDCLGFDALAVSVNSTAPAAWEYI</sequence>
<dbReference type="PANTHER" id="PTHR42047:SF1">
    <property type="entry name" value="PROTEIN, PUTATIVE (AFU_ORTHOLOGUE AFUA_6G03560)-RELATED"/>
    <property type="match status" value="1"/>
</dbReference>
<reference evidence="2" key="1">
    <citation type="submission" date="2022-11" db="EMBL/GenBank/DDBJ databases">
        <authorList>
            <person name="Petersen C."/>
        </authorList>
    </citation>
    <scope>NUCLEOTIDE SEQUENCE</scope>
    <source>
        <strain evidence="2">IBT 22155</strain>
    </source>
</reference>
<accession>A0A9W9H670</accession>
<dbReference type="RefSeq" id="XP_056524054.1">
    <property type="nucleotide sequence ID" value="XM_056664997.1"/>
</dbReference>
<protein>
    <recommendedName>
        <fullName evidence="4">IgE-binding protein</fullName>
    </recommendedName>
</protein>